<protein>
    <submittedName>
        <fullName evidence="2">Uncharacterized protein</fullName>
    </submittedName>
</protein>
<keyword evidence="1" id="KW-0812">Transmembrane</keyword>
<dbReference type="EMBL" id="MN740523">
    <property type="protein sequence ID" value="QHU31075.1"/>
    <property type="molecule type" value="Genomic_DNA"/>
</dbReference>
<organism evidence="2">
    <name type="scientific">viral metagenome</name>
    <dbReference type="NCBI Taxonomy" id="1070528"/>
    <lineage>
        <taxon>unclassified sequences</taxon>
        <taxon>metagenomes</taxon>
        <taxon>organismal metagenomes</taxon>
    </lineage>
</organism>
<feature type="transmembrane region" description="Helical" evidence="1">
    <location>
        <begin position="33"/>
        <end position="51"/>
    </location>
</feature>
<reference evidence="2" key="1">
    <citation type="journal article" date="2020" name="Nature">
        <title>Giant virus diversity and host interactions through global metagenomics.</title>
        <authorList>
            <person name="Schulz F."/>
            <person name="Roux S."/>
            <person name="Paez-Espino D."/>
            <person name="Jungbluth S."/>
            <person name="Walsh D.A."/>
            <person name="Denef V.J."/>
            <person name="McMahon K.D."/>
            <person name="Konstantinidis K.T."/>
            <person name="Eloe-Fadrosh E.A."/>
            <person name="Kyrpides N.C."/>
            <person name="Woyke T."/>
        </authorList>
    </citation>
    <scope>NUCLEOTIDE SEQUENCE</scope>
    <source>
        <strain evidence="2">GVMAG-M-3300027892-73</strain>
    </source>
</reference>
<keyword evidence="1" id="KW-0472">Membrane</keyword>
<evidence type="ECO:0000256" key="1">
    <source>
        <dbReference type="SAM" id="Phobius"/>
    </source>
</evidence>
<evidence type="ECO:0000313" key="2">
    <source>
        <dbReference type="EMBL" id="QHU31075.1"/>
    </source>
</evidence>
<feature type="transmembrane region" description="Helical" evidence="1">
    <location>
        <begin position="63"/>
        <end position="81"/>
    </location>
</feature>
<feature type="transmembrane region" description="Helical" evidence="1">
    <location>
        <begin position="110"/>
        <end position="130"/>
    </location>
</feature>
<name>A0A6C0LM70_9ZZZZ</name>
<accession>A0A6C0LM70</accession>
<dbReference type="AlphaFoldDB" id="A0A6C0LM70"/>
<proteinExistence type="predicted"/>
<keyword evidence="1" id="KW-1133">Transmembrane helix</keyword>
<sequence>MTSHSEIVNSYKEKLPPHLRKLYERLAIERRNISYYGYLLGFILSLLIIYYKLKVSGRNSLSLVCLVTSTCFLTNYFYYILSPKSDWMLNHINNQYQARIWLEMYREMQFNYHMGIVLGIMAVAMLAFSFRC</sequence>